<dbReference type="PANTHER" id="PTHR24221">
    <property type="entry name" value="ATP-BINDING CASSETTE SUB-FAMILY B"/>
    <property type="match status" value="1"/>
</dbReference>
<dbReference type="AlphaFoldDB" id="A0A917QA80"/>
<evidence type="ECO:0000259" key="12">
    <source>
        <dbReference type="PROSITE" id="PS50929"/>
    </source>
</evidence>
<dbReference type="PANTHER" id="PTHR24221:SF654">
    <property type="entry name" value="ATP-BINDING CASSETTE SUB-FAMILY B MEMBER 6"/>
    <property type="match status" value="1"/>
</dbReference>
<name>A0A917QA80_9HYPH</name>
<accession>A0A917QA80</accession>
<keyword evidence="7 13" id="KW-0067">ATP-binding</keyword>
<dbReference type="SMART" id="SM00382">
    <property type="entry name" value="AAA"/>
    <property type="match status" value="1"/>
</dbReference>
<evidence type="ECO:0000256" key="5">
    <source>
        <dbReference type="ARBA" id="ARBA00022692"/>
    </source>
</evidence>
<dbReference type="GO" id="GO:0005886">
    <property type="term" value="C:plasma membrane"/>
    <property type="evidence" value="ECO:0007669"/>
    <property type="project" value="UniProtKB-SubCell"/>
</dbReference>
<keyword evidence="5 10" id="KW-0812">Transmembrane</keyword>
<dbReference type="Gene3D" id="3.40.50.300">
    <property type="entry name" value="P-loop containing nucleotide triphosphate hydrolases"/>
    <property type="match status" value="1"/>
</dbReference>
<evidence type="ECO:0000256" key="3">
    <source>
        <dbReference type="ARBA" id="ARBA00022448"/>
    </source>
</evidence>
<feature type="transmembrane region" description="Helical" evidence="10">
    <location>
        <begin position="158"/>
        <end position="175"/>
    </location>
</feature>
<keyword evidence="14" id="KW-1185">Reference proteome</keyword>
<dbReference type="PROSITE" id="PS00211">
    <property type="entry name" value="ABC_TRANSPORTER_1"/>
    <property type="match status" value="1"/>
</dbReference>
<feature type="domain" description="ABC transporter" evidence="11">
    <location>
        <begin position="362"/>
        <end position="599"/>
    </location>
</feature>
<dbReference type="RefSeq" id="WP_188913724.1">
    <property type="nucleotide sequence ID" value="NZ_BMMF01000007.1"/>
</dbReference>
<keyword evidence="8 10" id="KW-1133">Transmembrane helix</keyword>
<comment type="similarity">
    <text evidence="2">Belongs to the ABC transporter superfamily.</text>
</comment>
<organism evidence="13 14">
    <name type="scientific">Salinarimonas ramus</name>
    <dbReference type="NCBI Taxonomy" id="690164"/>
    <lineage>
        <taxon>Bacteria</taxon>
        <taxon>Pseudomonadati</taxon>
        <taxon>Pseudomonadota</taxon>
        <taxon>Alphaproteobacteria</taxon>
        <taxon>Hyphomicrobiales</taxon>
        <taxon>Salinarimonadaceae</taxon>
        <taxon>Salinarimonas</taxon>
    </lineage>
</organism>
<keyword evidence="4" id="KW-1003">Cell membrane</keyword>
<comment type="subcellular location">
    <subcellularLocation>
        <location evidence="1">Cell membrane</location>
        <topology evidence="1">Multi-pass membrane protein</topology>
    </subcellularLocation>
</comment>
<feature type="transmembrane region" description="Helical" evidence="10">
    <location>
        <begin position="267"/>
        <end position="286"/>
    </location>
</feature>
<evidence type="ECO:0000256" key="7">
    <source>
        <dbReference type="ARBA" id="ARBA00022840"/>
    </source>
</evidence>
<feature type="domain" description="ABC transmembrane type-1" evidence="12">
    <location>
        <begin position="63"/>
        <end position="321"/>
    </location>
</feature>
<feature type="transmembrane region" description="Helical" evidence="10">
    <location>
        <begin position="75"/>
        <end position="99"/>
    </location>
</feature>
<dbReference type="InterPro" id="IPR003439">
    <property type="entry name" value="ABC_transporter-like_ATP-bd"/>
</dbReference>
<dbReference type="GO" id="GO:0005524">
    <property type="term" value="F:ATP binding"/>
    <property type="evidence" value="ECO:0007669"/>
    <property type="project" value="UniProtKB-KW"/>
</dbReference>
<feature type="transmembrane region" description="Helical" evidence="10">
    <location>
        <begin position="181"/>
        <end position="198"/>
    </location>
</feature>
<keyword evidence="9 10" id="KW-0472">Membrane</keyword>
<dbReference type="Proteomes" id="UP000600449">
    <property type="component" value="Unassembled WGS sequence"/>
</dbReference>
<evidence type="ECO:0000256" key="1">
    <source>
        <dbReference type="ARBA" id="ARBA00004651"/>
    </source>
</evidence>
<evidence type="ECO:0000313" key="13">
    <source>
        <dbReference type="EMBL" id="GGK38250.1"/>
    </source>
</evidence>
<dbReference type="Pfam" id="PF00005">
    <property type="entry name" value="ABC_tran"/>
    <property type="match status" value="1"/>
</dbReference>
<gene>
    <name evidence="13" type="ORF">GCM10011322_26610</name>
</gene>
<dbReference type="InterPro" id="IPR003593">
    <property type="entry name" value="AAA+_ATPase"/>
</dbReference>
<feature type="transmembrane region" description="Helical" evidence="10">
    <location>
        <begin position="21"/>
        <end position="49"/>
    </location>
</feature>
<dbReference type="InterPro" id="IPR039421">
    <property type="entry name" value="Type_1_exporter"/>
</dbReference>
<proteinExistence type="inferred from homology"/>
<dbReference type="FunFam" id="3.40.50.300:FF:000299">
    <property type="entry name" value="ABC transporter ATP-binding protein/permease"/>
    <property type="match status" value="1"/>
</dbReference>
<keyword evidence="6" id="KW-0547">Nucleotide-binding</keyword>
<evidence type="ECO:0000256" key="10">
    <source>
        <dbReference type="SAM" id="Phobius"/>
    </source>
</evidence>
<dbReference type="GO" id="GO:0016887">
    <property type="term" value="F:ATP hydrolysis activity"/>
    <property type="evidence" value="ECO:0007669"/>
    <property type="project" value="InterPro"/>
</dbReference>
<dbReference type="Gene3D" id="1.20.1560.10">
    <property type="entry name" value="ABC transporter type 1, transmembrane domain"/>
    <property type="match status" value="1"/>
</dbReference>
<evidence type="ECO:0000259" key="11">
    <source>
        <dbReference type="PROSITE" id="PS50893"/>
    </source>
</evidence>
<dbReference type="SUPFAM" id="SSF52540">
    <property type="entry name" value="P-loop containing nucleoside triphosphate hydrolases"/>
    <property type="match status" value="1"/>
</dbReference>
<reference evidence="13 14" key="1">
    <citation type="journal article" date="2014" name="Int. J. Syst. Evol. Microbiol.">
        <title>Complete genome sequence of Corynebacterium casei LMG S-19264T (=DSM 44701T), isolated from a smear-ripened cheese.</title>
        <authorList>
            <consortium name="US DOE Joint Genome Institute (JGI-PGF)"/>
            <person name="Walter F."/>
            <person name="Albersmeier A."/>
            <person name="Kalinowski J."/>
            <person name="Ruckert C."/>
        </authorList>
    </citation>
    <scope>NUCLEOTIDE SEQUENCE [LARGE SCALE GENOMIC DNA]</scope>
    <source>
        <strain evidence="13 14">CGMCC 1.9161</strain>
    </source>
</reference>
<dbReference type="EMBL" id="BMMF01000007">
    <property type="protein sequence ID" value="GGK38250.1"/>
    <property type="molecule type" value="Genomic_DNA"/>
</dbReference>
<dbReference type="GO" id="GO:0140359">
    <property type="term" value="F:ABC-type transporter activity"/>
    <property type="evidence" value="ECO:0007669"/>
    <property type="project" value="InterPro"/>
</dbReference>
<protein>
    <submittedName>
        <fullName evidence="13">ABC transporter ATP-binding protein</fullName>
    </submittedName>
</protein>
<dbReference type="InterPro" id="IPR011527">
    <property type="entry name" value="ABC1_TM_dom"/>
</dbReference>
<comment type="caution">
    <text evidence="13">The sequence shown here is derived from an EMBL/GenBank/DDBJ whole genome shotgun (WGS) entry which is preliminary data.</text>
</comment>
<evidence type="ECO:0000256" key="9">
    <source>
        <dbReference type="ARBA" id="ARBA00023136"/>
    </source>
</evidence>
<evidence type="ECO:0000256" key="4">
    <source>
        <dbReference type="ARBA" id="ARBA00022475"/>
    </source>
</evidence>
<keyword evidence="3" id="KW-0813">Transport</keyword>
<dbReference type="Pfam" id="PF00664">
    <property type="entry name" value="ABC_membrane"/>
    <property type="match status" value="1"/>
</dbReference>
<evidence type="ECO:0000313" key="14">
    <source>
        <dbReference type="Proteomes" id="UP000600449"/>
    </source>
</evidence>
<dbReference type="InterPro" id="IPR027417">
    <property type="entry name" value="P-loop_NTPase"/>
</dbReference>
<dbReference type="PROSITE" id="PS50929">
    <property type="entry name" value="ABC_TM1F"/>
    <property type="match status" value="1"/>
</dbReference>
<dbReference type="InterPro" id="IPR036640">
    <property type="entry name" value="ABC1_TM_sf"/>
</dbReference>
<dbReference type="GO" id="GO:0034040">
    <property type="term" value="F:ATPase-coupled lipid transmembrane transporter activity"/>
    <property type="evidence" value="ECO:0007669"/>
    <property type="project" value="TreeGrafter"/>
</dbReference>
<evidence type="ECO:0000256" key="2">
    <source>
        <dbReference type="ARBA" id="ARBA00005417"/>
    </source>
</evidence>
<dbReference type="PROSITE" id="PS50893">
    <property type="entry name" value="ABC_TRANSPORTER_2"/>
    <property type="match status" value="1"/>
</dbReference>
<sequence>MLRSISHLYALLRPKDRRNGAILLAMMIVGAVLEVVGVAAIPAFVGIVVSPERLASIPTVGPWLIERGYAGSPWLVVWGALVLFAIFALKNAFLVANAYAQVRYMLNRRCELADRMMRAYLSAPYSFHLTRNTSELLRNVDRETNVVSQQVIGSLLEVTTKGVIAVSILGFLFVAEPLITLFWGLLFAGVMVLMLLATSRKLQDYARDEQANRKQYIQALYQAFGSIKEARVLGREGHFASRFSDGITRTAVAIRYKTFLSRIMPPMTEMLAITGLLALAVTLILLERPTDSILVTMSLFVVALVRLRDSFSTVMSRLADLRYSLVSIEPVQNELSKLETPASQDLQKLQRAPDRLRLHEAIRLEDVWYTHQQAERPALRGIDLTIPAGSAIGLVGSTGAGKSTVVDVVLGLLEPDRGAMRVDGTDIREAGVRRWQGSIGYVPQSIYLLDDTIRRNIALGVPDEEIDENALAAAIEAAQLGRFIDRQPHGLDTEVGENGLRISGGERQRIGIARALYTDPDVVILDEATSALDNTTERAVIEAVDGLRGSRTVIMIAHRLSTVRRCDTLYFLKDGRIEARGTYDELRESHDEFRLMAAE</sequence>
<dbReference type="InterPro" id="IPR017871">
    <property type="entry name" value="ABC_transporter-like_CS"/>
</dbReference>
<dbReference type="SUPFAM" id="SSF90123">
    <property type="entry name" value="ABC transporter transmembrane region"/>
    <property type="match status" value="1"/>
</dbReference>
<evidence type="ECO:0000256" key="6">
    <source>
        <dbReference type="ARBA" id="ARBA00022741"/>
    </source>
</evidence>
<evidence type="ECO:0000256" key="8">
    <source>
        <dbReference type="ARBA" id="ARBA00022989"/>
    </source>
</evidence>